<name>B0CBK4_ACAM1</name>
<dbReference type="EMBL" id="CP000828">
    <property type="protein sequence ID" value="ABW29122.1"/>
    <property type="molecule type" value="Genomic_DNA"/>
</dbReference>
<evidence type="ECO:0000313" key="2">
    <source>
        <dbReference type="Proteomes" id="UP000000268"/>
    </source>
</evidence>
<dbReference type="KEGG" id="amr:AM1_4141"/>
<keyword evidence="2" id="KW-1185">Reference proteome</keyword>
<dbReference type="HOGENOM" id="CLU_2679152_0_0_3"/>
<dbReference type="Proteomes" id="UP000000268">
    <property type="component" value="Chromosome"/>
</dbReference>
<reference evidence="1 2" key="1">
    <citation type="journal article" date="2008" name="Proc. Natl. Acad. Sci. U.S.A.">
        <title>Niche adaptation and genome expansion in the chlorophyll d-producing cyanobacterium Acaryochloris marina.</title>
        <authorList>
            <person name="Swingley W.D."/>
            <person name="Chen M."/>
            <person name="Cheung P.C."/>
            <person name="Conrad A.L."/>
            <person name="Dejesa L.C."/>
            <person name="Hao J."/>
            <person name="Honchak B.M."/>
            <person name="Karbach L.E."/>
            <person name="Kurdoglu A."/>
            <person name="Lahiri S."/>
            <person name="Mastrian S.D."/>
            <person name="Miyashita H."/>
            <person name="Page L."/>
            <person name="Ramakrishna P."/>
            <person name="Satoh S."/>
            <person name="Sattley W.M."/>
            <person name="Shimada Y."/>
            <person name="Taylor H.L."/>
            <person name="Tomo T."/>
            <person name="Tsuchiya T."/>
            <person name="Wang Z.T."/>
            <person name="Raymond J."/>
            <person name="Mimuro M."/>
            <person name="Blankenship R.E."/>
            <person name="Touchman J.W."/>
        </authorList>
    </citation>
    <scope>NUCLEOTIDE SEQUENCE [LARGE SCALE GENOMIC DNA]</scope>
    <source>
        <strain evidence="2">MBIC 11017</strain>
    </source>
</reference>
<dbReference type="AlphaFoldDB" id="B0CBK4"/>
<protein>
    <submittedName>
        <fullName evidence="1">Uncharacterized protein</fullName>
    </submittedName>
</protein>
<gene>
    <name evidence="1" type="ordered locus">AM1_4141</name>
</gene>
<organism evidence="1 2">
    <name type="scientific">Acaryochloris marina (strain MBIC 11017)</name>
    <dbReference type="NCBI Taxonomy" id="329726"/>
    <lineage>
        <taxon>Bacteria</taxon>
        <taxon>Bacillati</taxon>
        <taxon>Cyanobacteriota</taxon>
        <taxon>Cyanophyceae</taxon>
        <taxon>Acaryochloridales</taxon>
        <taxon>Acaryochloridaceae</taxon>
        <taxon>Acaryochloris</taxon>
    </lineage>
</organism>
<accession>B0CBK4</accession>
<evidence type="ECO:0000313" key="1">
    <source>
        <dbReference type="EMBL" id="ABW29122.1"/>
    </source>
</evidence>
<proteinExistence type="predicted"/>
<sequence length="74" mass="8808">MREQRYEDAYQLRTLNLSPSSPSPKDFLYFKKPIKKTMRLWQLKLPLVRKNGGMEMAPVHTFIPFMLLNQDIPL</sequence>